<dbReference type="Gene3D" id="3.40.190.290">
    <property type="match status" value="1"/>
</dbReference>
<name>A0A9E5JSA5_9GAMM</name>
<dbReference type="InterPro" id="IPR036388">
    <property type="entry name" value="WH-like_DNA-bd_sf"/>
</dbReference>
<dbReference type="Gene3D" id="1.10.10.10">
    <property type="entry name" value="Winged helix-like DNA-binding domain superfamily/Winged helix DNA-binding domain"/>
    <property type="match status" value="1"/>
</dbReference>
<dbReference type="PANTHER" id="PTHR30126">
    <property type="entry name" value="HTH-TYPE TRANSCRIPTIONAL REGULATOR"/>
    <property type="match status" value="1"/>
</dbReference>
<dbReference type="RefSeq" id="WP_167181428.1">
    <property type="nucleotide sequence ID" value="NZ_JAAONZ010000002.1"/>
</dbReference>
<dbReference type="PANTHER" id="PTHR30126:SF81">
    <property type="entry name" value="HTH-TYPE TRANSCRIPTIONAL REGULATOR ILVY"/>
    <property type="match status" value="1"/>
</dbReference>
<comment type="caution">
    <text evidence="6">The sequence shown here is derived from an EMBL/GenBank/DDBJ whole genome shotgun (WGS) entry which is preliminary data.</text>
</comment>
<dbReference type="InterPro" id="IPR000847">
    <property type="entry name" value="LysR_HTH_N"/>
</dbReference>
<dbReference type="GO" id="GO:0000976">
    <property type="term" value="F:transcription cis-regulatory region binding"/>
    <property type="evidence" value="ECO:0007669"/>
    <property type="project" value="TreeGrafter"/>
</dbReference>
<dbReference type="PRINTS" id="PR00039">
    <property type="entry name" value="HTHLYSR"/>
</dbReference>
<dbReference type="AlphaFoldDB" id="A0A9E5JSA5"/>
<sequence>MDTQHLKAFITVARLESFTEAAEQLHLTQPAISKRISALEQQLNCRLFDRIGRGISLTEAGEALLPKAEKILQDVSDTELALSNLSGNVGGTLKLATSHHIGLHHLPQLLKLYTREYPEVTLDLDFMDSEKAYAAINRGEVELAIITLSEHQPVNMAAIPLWEDPLAFVVAADHPLATVETPDLSQLSHLPAILPDTSTQTTQLVAQLFDNNRCGLMLSMTTNYLETIKMMVSIGLGWSALPETMVDDQLKKIVLPGITLTRDLGCIHHRERTLSNAARAFIQALQS</sequence>
<protein>
    <submittedName>
        <fullName evidence="6">LysR family transcriptional regulator</fullName>
    </submittedName>
</protein>
<keyword evidence="7" id="KW-1185">Reference proteome</keyword>
<evidence type="ECO:0000256" key="4">
    <source>
        <dbReference type="ARBA" id="ARBA00023163"/>
    </source>
</evidence>
<dbReference type="InterPro" id="IPR036390">
    <property type="entry name" value="WH_DNA-bd_sf"/>
</dbReference>
<evidence type="ECO:0000256" key="1">
    <source>
        <dbReference type="ARBA" id="ARBA00009437"/>
    </source>
</evidence>
<dbReference type="PROSITE" id="PS50931">
    <property type="entry name" value="HTH_LYSR"/>
    <property type="match status" value="1"/>
</dbReference>
<dbReference type="InterPro" id="IPR005119">
    <property type="entry name" value="LysR_subst-bd"/>
</dbReference>
<comment type="similarity">
    <text evidence="1">Belongs to the LysR transcriptional regulatory family.</text>
</comment>
<dbReference type="Proteomes" id="UP000787472">
    <property type="component" value="Unassembled WGS sequence"/>
</dbReference>
<feature type="domain" description="HTH lysR-type" evidence="5">
    <location>
        <begin position="1"/>
        <end position="58"/>
    </location>
</feature>
<evidence type="ECO:0000256" key="3">
    <source>
        <dbReference type="ARBA" id="ARBA00023125"/>
    </source>
</evidence>
<dbReference type="Pfam" id="PF00126">
    <property type="entry name" value="HTH_1"/>
    <property type="match status" value="1"/>
</dbReference>
<dbReference type="EMBL" id="JAAONZ010000002">
    <property type="protein sequence ID" value="NHO64399.1"/>
    <property type="molecule type" value="Genomic_DNA"/>
</dbReference>
<keyword evidence="3" id="KW-0238">DNA-binding</keyword>
<dbReference type="CDD" id="cd05466">
    <property type="entry name" value="PBP2_LTTR_substrate"/>
    <property type="match status" value="1"/>
</dbReference>
<keyword evidence="4" id="KW-0804">Transcription</keyword>
<accession>A0A9E5JSA5</accession>
<evidence type="ECO:0000256" key="2">
    <source>
        <dbReference type="ARBA" id="ARBA00023015"/>
    </source>
</evidence>
<dbReference type="SUPFAM" id="SSF53850">
    <property type="entry name" value="Periplasmic binding protein-like II"/>
    <property type="match status" value="1"/>
</dbReference>
<dbReference type="Pfam" id="PF03466">
    <property type="entry name" value="LysR_substrate"/>
    <property type="match status" value="1"/>
</dbReference>
<evidence type="ECO:0000313" key="7">
    <source>
        <dbReference type="Proteomes" id="UP000787472"/>
    </source>
</evidence>
<dbReference type="FunFam" id="1.10.10.10:FF:000001">
    <property type="entry name" value="LysR family transcriptional regulator"/>
    <property type="match status" value="1"/>
</dbReference>
<evidence type="ECO:0000313" key="6">
    <source>
        <dbReference type="EMBL" id="NHO64399.1"/>
    </source>
</evidence>
<organism evidence="6 7">
    <name type="scientific">Pseudomaricurvus hydrocarbonicus</name>
    <dbReference type="NCBI Taxonomy" id="1470433"/>
    <lineage>
        <taxon>Bacteria</taxon>
        <taxon>Pseudomonadati</taxon>
        <taxon>Pseudomonadota</taxon>
        <taxon>Gammaproteobacteria</taxon>
        <taxon>Cellvibrionales</taxon>
        <taxon>Cellvibrionaceae</taxon>
        <taxon>Pseudomaricurvus</taxon>
    </lineage>
</organism>
<dbReference type="GO" id="GO:0003700">
    <property type="term" value="F:DNA-binding transcription factor activity"/>
    <property type="evidence" value="ECO:0007669"/>
    <property type="project" value="InterPro"/>
</dbReference>
<dbReference type="SUPFAM" id="SSF46785">
    <property type="entry name" value="Winged helix' DNA-binding domain"/>
    <property type="match status" value="1"/>
</dbReference>
<gene>
    <name evidence="6" type="ORF">G8770_02405</name>
</gene>
<reference evidence="6" key="1">
    <citation type="submission" date="2020-03" db="EMBL/GenBank/DDBJ databases">
        <authorList>
            <person name="Guo F."/>
        </authorList>
    </citation>
    <scope>NUCLEOTIDE SEQUENCE</scope>
    <source>
        <strain evidence="6">JCM 30134</strain>
    </source>
</reference>
<proteinExistence type="inferred from homology"/>
<keyword evidence="2" id="KW-0805">Transcription regulation</keyword>
<evidence type="ECO:0000259" key="5">
    <source>
        <dbReference type="PROSITE" id="PS50931"/>
    </source>
</evidence>